<name>A0AB39Y7F5_9ACTN</name>
<evidence type="ECO:0000256" key="7">
    <source>
        <dbReference type="RuleBase" id="RU000417"/>
    </source>
</evidence>
<dbReference type="InterPro" id="IPR050390">
    <property type="entry name" value="C5-Methyltransferase"/>
</dbReference>
<evidence type="ECO:0000313" key="8">
    <source>
        <dbReference type="EMBL" id="XDV65953.1"/>
    </source>
</evidence>
<dbReference type="REBASE" id="858896">
    <property type="entry name" value="M1.SspR33ORF24990P"/>
</dbReference>
<dbReference type="GO" id="GO:0003677">
    <property type="term" value="F:DNA binding"/>
    <property type="evidence" value="ECO:0007669"/>
    <property type="project" value="TreeGrafter"/>
</dbReference>
<dbReference type="InterPro" id="IPR029063">
    <property type="entry name" value="SAM-dependent_MTases_sf"/>
</dbReference>
<dbReference type="PANTHER" id="PTHR10629">
    <property type="entry name" value="CYTOSINE-SPECIFIC METHYLTRANSFERASE"/>
    <property type="match status" value="1"/>
</dbReference>
<dbReference type="GO" id="GO:0003886">
    <property type="term" value="F:DNA (cytosine-5-)-methyltransferase activity"/>
    <property type="evidence" value="ECO:0007669"/>
    <property type="project" value="UniProtKB-EC"/>
</dbReference>
<keyword evidence="2 5" id="KW-0808">Transferase</keyword>
<dbReference type="Pfam" id="PF00145">
    <property type="entry name" value="DNA_methylase"/>
    <property type="match status" value="2"/>
</dbReference>
<dbReference type="Gene3D" id="3.90.120.10">
    <property type="entry name" value="DNA Methylase, subunit A, domain 2"/>
    <property type="match status" value="1"/>
</dbReference>
<protein>
    <recommendedName>
        <fullName evidence="7">Cytosine-specific methyltransferase</fullName>
        <ecNumber evidence="7">2.1.1.37</ecNumber>
    </recommendedName>
</protein>
<evidence type="ECO:0000256" key="6">
    <source>
        <dbReference type="RuleBase" id="RU000416"/>
    </source>
</evidence>
<keyword evidence="3 5" id="KW-0949">S-adenosyl-L-methionine</keyword>
<sequence length="430" mass="47417">MTSTQPPTSQSGQIKVMDLFAGAGGFSAGFGSYTPKLGENPFTSVAAVEFDAAAASTYAANFGGAHVYPGDIARFDPTPFKGQVDVIMGGPPCQGFSGLGKEDPNDPRNDLWQEYVRVVSKVHPKLFVIENVDRFLKSAQYRDLCAASNTPGHPLHDYTVIPALLNAADYGVPQARKRVIVICTHKDYKTPLHHPETTHDKNGYEPEAADDDGQAALFRADGDGSRKPRWVSVEGIFQRSEKLPIKTDLREPREGEAPLAHGVPGHYLTPDLHFGRNPVELSRARYAAIPPGGNRKNLRGIHYRLNGKNEIVLSTEPGYRRLRSPEHYLSTESWDKHNSGSGDVMGRLRVSSPSVTIRTEFYKPEKGRYLHPREPRPITHYEAALIQGFPEGFKWFGTKTDIARQIGNAVPVGLGRALAESIHRFLADQD</sequence>
<dbReference type="PANTHER" id="PTHR10629:SF52">
    <property type="entry name" value="DNA (CYTOSINE-5)-METHYLTRANSFERASE 1"/>
    <property type="match status" value="1"/>
</dbReference>
<dbReference type="GO" id="GO:0044027">
    <property type="term" value="P:negative regulation of gene expression via chromosomal CpG island methylation"/>
    <property type="evidence" value="ECO:0007669"/>
    <property type="project" value="TreeGrafter"/>
</dbReference>
<dbReference type="GO" id="GO:0032259">
    <property type="term" value="P:methylation"/>
    <property type="evidence" value="ECO:0007669"/>
    <property type="project" value="UniProtKB-KW"/>
</dbReference>
<dbReference type="AlphaFoldDB" id="A0AB39Y7F5"/>
<keyword evidence="1 5" id="KW-0489">Methyltransferase</keyword>
<dbReference type="RefSeq" id="WP_369778677.1">
    <property type="nucleotide sequence ID" value="NZ_CP165727.1"/>
</dbReference>
<feature type="active site" evidence="5">
    <location>
        <position position="93"/>
    </location>
</feature>
<evidence type="ECO:0000256" key="5">
    <source>
        <dbReference type="PROSITE-ProRule" id="PRU01016"/>
    </source>
</evidence>
<dbReference type="EMBL" id="CP165727">
    <property type="protein sequence ID" value="XDV65953.1"/>
    <property type="molecule type" value="Genomic_DNA"/>
</dbReference>
<dbReference type="NCBIfam" id="TIGR00675">
    <property type="entry name" value="dcm"/>
    <property type="match status" value="1"/>
</dbReference>
<dbReference type="EC" id="2.1.1.37" evidence="7"/>
<dbReference type="GO" id="GO:0009307">
    <property type="term" value="P:DNA restriction-modification system"/>
    <property type="evidence" value="ECO:0007669"/>
    <property type="project" value="UniProtKB-KW"/>
</dbReference>
<dbReference type="InterPro" id="IPR001525">
    <property type="entry name" value="C5_MeTfrase"/>
</dbReference>
<comment type="catalytic activity">
    <reaction evidence="7">
        <text>a 2'-deoxycytidine in DNA + S-adenosyl-L-methionine = a 5-methyl-2'-deoxycytidine in DNA + S-adenosyl-L-homocysteine + H(+)</text>
        <dbReference type="Rhea" id="RHEA:13681"/>
        <dbReference type="Rhea" id="RHEA-COMP:11369"/>
        <dbReference type="Rhea" id="RHEA-COMP:11370"/>
        <dbReference type="ChEBI" id="CHEBI:15378"/>
        <dbReference type="ChEBI" id="CHEBI:57856"/>
        <dbReference type="ChEBI" id="CHEBI:59789"/>
        <dbReference type="ChEBI" id="CHEBI:85452"/>
        <dbReference type="ChEBI" id="CHEBI:85454"/>
        <dbReference type="EC" id="2.1.1.37"/>
    </reaction>
</comment>
<comment type="similarity">
    <text evidence="5 6">Belongs to the class I-like SAM-binding methyltransferase superfamily. C5-methyltransferase family.</text>
</comment>
<dbReference type="PRINTS" id="PR00105">
    <property type="entry name" value="C5METTRFRASE"/>
</dbReference>
<dbReference type="Gene3D" id="3.40.50.150">
    <property type="entry name" value="Vaccinia Virus protein VP39"/>
    <property type="match status" value="1"/>
</dbReference>
<proteinExistence type="inferred from homology"/>
<organism evidence="8">
    <name type="scientific">Streptomyces sp. R33</name>
    <dbReference type="NCBI Taxonomy" id="3238629"/>
    <lineage>
        <taxon>Bacteria</taxon>
        <taxon>Bacillati</taxon>
        <taxon>Actinomycetota</taxon>
        <taxon>Actinomycetes</taxon>
        <taxon>Kitasatosporales</taxon>
        <taxon>Streptomycetaceae</taxon>
        <taxon>Streptomyces</taxon>
    </lineage>
</organism>
<dbReference type="SUPFAM" id="SSF53335">
    <property type="entry name" value="S-adenosyl-L-methionine-dependent methyltransferases"/>
    <property type="match status" value="1"/>
</dbReference>
<gene>
    <name evidence="8" type="ORF">AB5J51_24990</name>
</gene>
<dbReference type="PROSITE" id="PS51679">
    <property type="entry name" value="SAM_MT_C5"/>
    <property type="match status" value="1"/>
</dbReference>
<dbReference type="InterPro" id="IPR018117">
    <property type="entry name" value="C5_DNA_meth_AS"/>
</dbReference>
<evidence type="ECO:0000256" key="1">
    <source>
        <dbReference type="ARBA" id="ARBA00022603"/>
    </source>
</evidence>
<accession>A0AB39Y7F5</accession>
<reference evidence="8" key="1">
    <citation type="submission" date="2024-08" db="EMBL/GenBank/DDBJ databases">
        <authorList>
            <person name="Yu S.T."/>
        </authorList>
    </citation>
    <scope>NUCLEOTIDE SEQUENCE</scope>
    <source>
        <strain evidence="8">R33</strain>
    </source>
</reference>
<evidence type="ECO:0000256" key="2">
    <source>
        <dbReference type="ARBA" id="ARBA00022679"/>
    </source>
</evidence>
<evidence type="ECO:0000256" key="4">
    <source>
        <dbReference type="ARBA" id="ARBA00022747"/>
    </source>
</evidence>
<dbReference type="PROSITE" id="PS00094">
    <property type="entry name" value="C5_MTASE_1"/>
    <property type="match status" value="1"/>
</dbReference>
<dbReference type="InterPro" id="IPR031303">
    <property type="entry name" value="C5_meth_CS"/>
</dbReference>
<keyword evidence="4" id="KW-0680">Restriction system</keyword>
<evidence type="ECO:0000256" key="3">
    <source>
        <dbReference type="ARBA" id="ARBA00022691"/>
    </source>
</evidence>
<dbReference type="PROSITE" id="PS00095">
    <property type="entry name" value="C5_MTASE_2"/>
    <property type="match status" value="1"/>
</dbReference>